<accession>A0A6J7WKT0</accession>
<reference evidence="1" key="1">
    <citation type="submission" date="2020-05" db="EMBL/GenBank/DDBJ databases">
        <authorList>
            <person name="Chiriac C."/>
            <person name="Salcher M."/>
            <person name="Ghai R."/>
            <person name="Kavagutti S V."/>
        </authorList>
    </citation>
    <scope>NUCLEOTIDE SEQUENCE</scope>
</reference>
<evidence type="ECO:0000313" key="1">
    <source>
        <dbReference type="EMBL" id="CAB5215207.1"/>
    </source>
</evidence>
<dbReference type="EMBL" id="LR798243">
    <property type="protein sequence ID" value="CAB5215207.1"/>
    <property type="molecule type" value="Genomic_DNA"/>
</dbReference>
<protein>
    <submittedName>
        <fullName evidence="1">6-pyruvoyl tetrahydropterin synthase/QueD family protein</fullName>
    </submittedName>
</protein>
<proteinExistence type="predicted"/>
<dbReference type="InterPro" id="IPR007115">
    <property type="entry name" value="6-PTP_synth/QueD"/>
</dbReference>
<dbReference type="Gene3D" id="3.30.479.10">
    <property type="entry name" value="6-pyruvoyl tetrahydropterin synthase/QueD"/>
    <property type="match status" value="1"/>
</dbReference>
<gene>
    <name evidence="1" type="ORF">UFOVP190_448</name>
</gene>
<name>A0A6J7WKT0_9CAUD</name>
<dbReference type="InterPro" id="IPR038418">
    <property type="entry name" value="6-PTP_synth/QueD_sf"/>
</dbReference>
<sequence>MNTINIPIPRQYKYTSTKEYHDAFPCAYRQWRADSHCNLIHGYSFSMKFYFGTDDLDVRNWAADYGGLKELKGILESQFDHTLLVSEDDPELETYRLLESKNLAKLTILPKLGCEGLADQLYKYVNGVYIPDMWGQAEADRLWCYRVEVRETQSNMAFREGHREWNEDLFA</sequence>
<dbReference type="Pfam" id="PF01242">
    <property type="entry name" value="PTPS"/>
    <property type="match status" value="1"/>
</dbReference>
<organism evidence="1">
    <name type="scientific">uncultured Caudovirales phage</name>
    <dbReference type="NCBI Taxonomy" id="2100421"/>
    <lineage>
        <taxon>Viruses</taxon>
        <taxon>Duplodnaviria</taxon>
        <taxon>Heunggongvirae</taxon>
        <taxon>Uroviricota</taxon>
        <taxon>Caudoviricetes</taxon>
        <taxon>Peduoviridae</taxon>
        <taxon>Maltschvirus</taxon>
        <taxon>Maltschvirus maltsch</taxon>
    </lineage>
</organism>
<dbReference type="SUPFAM" id="SSF55620">
    <property type="entry name" value="Tetrahydrobiopterin biosynthesis enzymes-like"/>
    <property type="match status" value="1"/>
</dbReference>